<keyword evidence="3" id="KW-1185">Reference proteome</keyword>
<proteinExistence type="predicted"/>
<evidence type="ECO:0000313" key="2">
    <source>
        <dbReference type="EMBL" id="RJG18632.1"/>
    </source>
</evidence>
<feature type="transmembrane region" description="Helical" evidence="1">
    <location>
        <begin position="174"/>
        <end position="193"/>
    </location>
</feature>
<feature type="transmembrane region" description="Helical" evidence="1">
    <location>
        <begin position="46"/>
        <end position="63"/>
    </location>
</feature>
<dbReference type="OrthoDB" id="5919091at2"/>
<organism evidence="2 3">
    <name type="scientific">Alcanivorax profundi</name>
    <dbReference type="NCBI Taxonomy" id="2338368"/>
    <lineage>
        <taxon>Bacteria</taxon>
        <taxon>Pseudomonadati</taxon>
        <taxon>Pseudomonadota</taxon>
        <taxon>Gammaproteobacteria</taxon>
        <taxon>Oceanospirillales</taxon>
        <taxon>Alcanivoracaceae</taxon>
        <taxon>Alcanivorax</taxon>
    </lineage>
</organism>
<reference evidence="2 3" key="1">
    <citation type="submission" date="2018-09" db="EMBL/GenBank/DDBJ databases">
        <title>Alcanivorax profundi sp. nov., isolated from 1000 m-depth seawater of the Mariana Trench.</title>
        <authorList>
            <person name="Liu J."/>
        </authorList>
    </citation>
    <scope>NUCLEOTIDE SEQUENCE [LARGE SCALE GENOMIC DNA]</scope>
    <source>
        <strain evidence="2 3">MTEO17</strain>
    </source>
</reference>
<feature type="transmembrane region" description="Helical" evidence="1">
    <location>
        <begin position="115"/>
        <end position="138"/>
    </location>
</feature>
<protein>
    <submittedName>
        <fullName evidence="2">Uncharacterized protein</fullName>
    </submittedName>
</protein>
<keyword evidence="1" id="KW-1133">Transmembrane helix</keyword>
<feature type="transmembrane region" description="Helical" evidence="1">
    <location>
        <begin position="17"/>
        <end position="34"/>
    </location>
</feature>
<evidence type="ECO:0000256" key="1">
    <source>
        <dbReference type="SAM" id="Phobius"/>
    </source>
</evidence>
<feature type="transmembrane region" description="Helical" evidence="1">
    <location>
        <begin position="75"/>
        <end position="95"/>
    </location>
</feature>
<dbReference type="EMBL" id="QYYA01000002">
    <property type="protein sequence ID" value="RJG18632.1"/>
    <property type="molecule type" value="Genomic_DNA"/>
</dbReference>
<sequence>MRRWILEKFSVMTEEELAYWIAAILFVFAFVAIKPSRYFDVELPQVLAYVAVGFLIYGFWTYLSPVLKKASESLIVKAVWAAITIAGATVSFAFAQLMVNETLKVPSSAFPYTQTLVAILVAPVVIGIFVLALGLVLIPVFQVMLYSETGQLSIKSLLGPRSEGLNKKGTEAKYCVRFVAFFLILALCGYGLARNDVYLNGIGDFVRWFAFHFETENYSSCVVDPGTRVGYLGGDRVVAASKDGDVYDFKVIECAT</sequence>
<dbReference type="RefSeq" id="WP_119917949.1">
    <property type="nucleotide sequence ID" value="NZ_QYYA01000002.1"/>
</dbReference>
<name>A0A418Y017_9GAMM</name>
<keyword evidence="1" id="KW-0812">Transmembrane</keyword>
<gene>
    <name evidence="2" type="ORF">D4A39_09225</name>
</gene>
<comment type="caution">
    <text evidence="2">The sequence shown here is derived from an EMBL/GenBank/DDBJ whole genome shotgun (WGS) entry which is preliminary data.</text>
</comment>
<accession>A0A418Y017</accession>
<keyword evidence="1" id="KW-0472">Membrane</keyword>
<dbReference type="Proteomes" id="UP000283734">
    <property type="component" value="Unassembled WGS sequence"/>
</dbReference>
<dbReference type="AlphaFoldDB" id="A0A418Y017"/>
<evidence type="ECO:0000313" key="3">
    <source>
        <dbReference type="Proteomes" id="UP000283734"/>
    </source>
</evidence>